<proteinExistence type="predicted"/>
<dbReference type="Gene3D" id="3.40.50.10950">
    <property type="match status" value="1"/>
</dbReference>
<feature type="domain" description="Phosphate acetyl/butaryl transferase" evidence="3">
    <location>
        <begin position="1"/>
        <end position="211"/>
    </location>
</feature>
<sequence>MMVKLGDADAMIGGATRRYSYRGELSRVKNILGLQAGLKDAAALEMLVMPNRGAYFFTDTMVAKDPDAKTLAATAVLASDAVARYEIQPRVAMLSHTNFGSDEGTGAKVAEATQMVKEMAPYLEVDGEMQPSAALDEAVRESLLLESSLTGNANVLVLPNLDAATISCNLVKELSNGMQVGPISLGLNGSVQLVASSITTRGLLNMTAVAAVEAHAFQSMAEVCDGGLESVECSQHTHTDWNSGEWKSVDELVGN</sequence>
<keyword evidence="1" id="KW-0808">Transferase</keyword>
<dbReference type="InterPro" id="IPR002505">
    <property type="entry name" value="PTA_PTB"/>
</dbReference>
<dbReference type="PANTHER" id="PTHR43356">
    <property type="entry name" value="PHOSPHATE ACETYLTRANSFERASE"/>
    <property type="match status" value="1"/>
</dbReference>
<evidence type="ECO:0000259" key="3">
    <source>
        <dbReference type="Pfam" id="PF01515"/>
    </source>
</evidence>
<reference evidence="4 5" key="1">
    <citation type="journal article" date="2015" name="Genome Biol. Evol.">
        <title>Comparative Genomics of a Bacterivorous Green Alga Reveals Evolutionary Causalities and Consequences of Phago-Mixotrophic Mode of Nutrition.</title>
        <authorList>
            <person name="Burns J.A."/>
            <person name="Paasch A."/>
            <person name="Narechania A."/>
            <person name="Kim E."/>
        </authorList>
    </citation>
    <scope>NUCLEOTIDE SEQUENCE [LARGE SCALE GENOMIC DNA]</scope>
    <source>
        <strain evidence="4 5">PLY_AMNH</strain>
    </source>
</reference>
<dbReference type="EMBL" id="LGRX02004321">
    <property type="protein sequence ID" value="KAK3280629.1"/>
    <property type="molecule type" value="Genomic_DNA"/>
</dbReference>
<dbReference type="Pfam" id="PF01515">
    <property type="entry name" value="PTA_PTB"/>
    <property type="match status" value="1"/>
</dbReference>
<accession>A0AAE0GM47</accession>
<evidence type="ECO:0000313" key="4">
    <source>
        <dbReference type="EMBL" id="KAK3280629.1"/>
    </source>
</evidence>
<evidence type="ECO:0000256" key="2">
    <source>
        <dbReference type="ARBA" id="ARBA00023315"/>
    </source>
</evidence>
<organism evidence="4 5">
    <name type="scientific">Cymbomonas tetramitiformis</name>
    <dbReference type="NCBI Taxonomy" id="36881"/>
    <lineage>
        <taxon>Eukaryota</taxon>
        <taxon>Viridiplantae</taxon>
        <taxon>Chlorophyta</taxon>
        <taxon>Pyramimonadophyceae</taxon>
        <taxon>Pyramimonadales</taxon>
        <taxon>Pyramimonadaceae</taxon>
        <taxon>Cymbomonas</taxon>
    </lineage>
</organism>
<comment type="caution">
    <text evidence="4">The sequence shown here is derived from an EMBL/GenBank/DDBJ whole genome shotgun (WGS) entry which is preliminary data.</text>
</comment>
<name>A0AAE0GM47_9CHLO</name>
<dbReference type="InterPro" id="IPR050500">
    <property type="entry name" value="Phos_Acetyltrans/Butyryltrans"/>
</dbReference>
<keyword evidence="5" id="KW-1185">Reference proteome</keyword>
<keyword evidence="2" id="KW-0012">Acyltransferase</keyword>
<dbReference type="PANTHER" id="PTHR43356:SF3">
    <property type="entry name" value="PHOSPHATE ACETYLTRANSFERASE"/>
    <property type="match status" value="1"/>
</dbReference>
<evidence type="ECO:0000313" key="5">
    <source>
        <dbReference type="Proteomes" id="UP001190700"/>
    </source>
</evidence>
<protein>
    <recommendedName>
        <fullName evidence="3">Phosphate acetyl/butaryl transferase domain-containing protein</fullName>
    </recommendedName>
</protein>
<evidence type="ECO:0000256" key="1">
    <source>
        <dbReference type="ARBA" id="ARBA00022679"/>
    </source>
</evidence>
<dbReference type="GO" id="GO:0016746">
    <property type="term" value="F:acyltransferase activity"/>
    <property type="evidence" value="ECO:0007669"/>
    <property type="project" value="UniProtKB-KW"/>
</dbReference>
<dbReference type="InterPro" id="IPR042113">
    <property type="entry name" value="P_AcTrfase_dom1"/>
</dbReference>
<dbReference type="AlphaFoldDB" id="A0AAE0GM47"/>
<gene>
    <name evidence="4" type="ORF">CYMTET_11541</name>
</gene>
<dbReference type="Gene3D" id="3.40.50.10750">
    <property type="entry name" value="Isocitrate/Isopropylmalate dehydrogenase-like"/>
    <property type="match status" value="1"/>
</dbReference>
<dbReference type="SUPFAM" id="SSF53659">
    <property type="entry name" value="Isocitrate/Isopropylmalate dehydrogenase-like"/>
    <property type="match status" value="1"/>
</dbReference>
<dbReference type="InterPro" id="IPR042112">
    <property type="entry name" value="P_AcTrfase_dom2"/>
</dbReference>
<dbReference type="Proteomes" id="UP001190700">
    <property type="component" value="Unassembled WGS sequence"/>
</dbReference>